<evidence type="ECO:0000313" key="3">
    <source>
        <dbReference type="Proteomes" id="UP000298030"/>
    </source>
</evidence>
<dbReference type="InterPro" id="IPR040976">
    <property type="entry name" value="Pkinase_fungal"/>
</dbReference>
<name>A0A4Y7TUG6_COPMI</name>
<proteinExistence type="predicted"/>
<dbReference type="AlphaFoldDB" id="A0A4Y7TUG6"/>
<evidence type="ECO:0000313" key="2">
    <source>
        <dbReference type="EMBL" id="TEB37830.1"/>
    </source>
</evidence>
<comment type="caution">
    <text evidence="2">The sequence shown here is derived from an EMBL/GenBank/DDBJ whole genome shotgun (WGS) entry which is preliminary data.</text>
</comment>
<reference evidence="2 3" key="1">
    <citation type="journal article" date="2019" name="Nat. Ecol. Evol.">
        <title>Megaphylogeny resolves global patterns of mushroom evolution.</title>
        <authorList>
            <person name="Varga T."/>
            <person name="Krizsan K."/>
            <person name="Foldi C."/>
            <person name="Dima B."/>
            <person name="Sanchez-Garcia M."/>
            <person name="Sanchez-Ramirez S."/>
            <person name="Szollosi G.J."/>
            <person name="Szarkandi J.G."/>
            <person name="Papp V."/>
            <person name="Albert L."/>
            <person name="Andreopoulos W."/>
            <person name="Angelini C."/>
            <person name="Antonin V."/>
            <person name="Barry K.W."/>
            <person name="Bougher N.L."/>
            <person name="Buchanan P."/>
            <person name="Buyck B."/>
            <person name="Bense V."/>
            <person name="Catcheside P."/>
            <person name="Chovatia M."/>
            <person name="Cooper J."/>
            <person name="Damon W."/>
            <person name="Desjardin D."/>
            <person name="Finy P."/>
            <person name="Geml J."/>
            <person name="Haridas S."/>
            <person name="Hughes K."/>
            <person name="Justo A."/>
            <person name="Karasinski D."/>
            <person name="Kautmanova I."/>
            <person name="Kiss B."/>
            <person name="Kocsube S."/>
            <person name="Kotiranta H."/>
            <person name="LaButti K.M."/>
            <person name="Lechner B.E."/>
            <person name="Liimatainen K."/>
            <person name="Lipzen A."/>
            <person name="Lukacs Z."/>
            <person name="Mihaltcheva S."/>
            <person name="Morgado L.N."/>
            <person name="Niskanen T."/>
            <person name="Noordeloos M.E."/>
            <person name="Ohm R.A."/>
            <person name="Ortiz-Santana B."/>
            <person name="Ovrebo C."/>
            <person name="Racz N."/>
            <person name="Riley R."/>
            <person name="Savchenko A."/>
            <person name="Shiryaev A."/>
            <person name="Soop K."/>
            <person name="Spirin V."/>
            <person name="Szebenyi C."/>
            <person name="Tomsovsky M."/>
            <person name="Tulloss R.E."/>
            <person name="Uehling J."/>
            <person name="Grigoriev I.V."/>
            <person name="Vagvolgyi C."/>
            <person name="Papp T."/>
            <person name="Martin F.M."/>
            <person name="Miettinen O."/>
            <person name="Hibbett D.S."/>
            <person name="Nagy L.G."/>
        </authorList>
    </citation>
    <scope>NUCLEOTIDE SEQUENCE [LARGE SCALE GENOMIC DNA]</scope>
    <source>
        <strain evidence="2 3">FP101781</strain>
    </source>
</reference>
<dbReference type="SUPFAM" id="SSF56112">
    <property type="entry name" value="Protein kinase-like (PK-like)"/>
    <property type="match status" value="1"/>
</dbReference>
<sequence length="305" mass="34850">FVRCAILSENRIRVYQFDRAGAQTTQTFDIHAGPERFIRIILLLCTDKDDRHLGLDDTLRWEMDGKGKKKRGFMRTRALDRVKELVLLNVNPVACHRHIRGSATTLWAAYDPDTMVEYLVKESWISEGRTPEWMLLQKAAENHVKGVCRMAWYEECLLSVNSIRCEETTDLFFNRIQFRIVMEKYGEEIEGFTSVLQVLEALRDAIAAHMGLHKIGILHRDISKSTILLGNAGALPGWRGVLIDLSLAFDMELEADSSVHKEPGSHLFKSSAILDSLTESNEDKLAPAHDYLDDLESFFFVLCYL</sequence>
<accession>A0A4Y7TUG6</accession>
<organism evidence="2 3">
    <name type="scientific">Coprinellus micaceus</name>
    <name type="common">Glistening ink-cap mushroom</name>
    <name type="synonym">Coprinus micaceus</name>
    <dbReference type="NCBI Taxonomy" id="71717"/>
    <lineage>
        <taxon>Eukaryota</taxon>
        <taxon>Fungi</taxon>
        <taxon>Dikarya</taxon>
        <taxon>Basidiomycota</taxon>
        <taxon>Agaricomycotina</taxon>
        <taxon>Agaricomycetes</taxon>
        <taxon>Agaricomycetidae</taxon>
        <taxon>Agaricales</taxon>
        <taxon>Agaricineae</taxon>
        <taxon>Psathyrellaceae</taxon>
        <taxon>Coprinellus</taxon>
    </lineage>
</organism>
<dbReference type="OrthoDB" id="5584477at2759"/>
<evidence type="ECO:0000259" key="1">
    <source>
        <dbReference type="Pfam" id="PF17667"/>
    </source>
</evidence>
<feature type="domain" description="Fungal-type protein kinase" evidence="1">
    <location>
        <begin position="172"/>
        <end position="304"/>
    </location>
</feature>
<dbReference type="Proteomes" id="UP000298030">
    <property type="component" value="Unassembled WGS sequence"/>
</dbReference>
<dbReference type="PANTHER" id="PTHR38248">
    <property type="entry name" value="FUNK1 6"/>
    <property type="match status" value="1"/>
</dbReference>
<feature type="non-terminal residue" evidence="2">
    <location>
        <position position="305"/>
    </location>
</feature>
<dbReference type="Gene3D" id="1.10.510.10">
    <property type="entry name" value="Transferase(Phosphotransferase) domain 1"/>
    <property type="match status" value="1"/>
</dbReference>
<protein>
    <recommendedName>
        <fullName evidence="1">Fungal-type protein kinase domain-containing protein</fullName>
    </recommendedName>
</protein>
<keyword evidence="3" id="KW-1185">Reference proteome</keyword>
<dbReference type="PANTHER" id="PTHR38248:SF2">
    <property type="entry name" value="FUNK1 11"/>
    <property type="match status" value="1"/>
</dbReference>
<dbReference type="Pfam" id="PF17667">
    <property type="entry name" value="Pkinase_fungal"/>
    <property type="match status" value="2"/>
</dbReference>
<dbReference type="EMBL" id="QPFP01000003">
    <property type="protein sequence ID" value="TEB37830.1"/>
    <property type="molecule type" value="Genomic_DNA"/>
</dbReference>
<feature type="non-terminal residue" evidence="2">
    <location>
        <position position="1"/>
    </location>
</feature>
<gene>
    <name evidence="2" type="ORF">FA13DRAFT_1577066</name>
</gene>
<dbReference type="InterPro" id="IPR011009">
    <property type="entry name" value="Kinase-like_dom_sf"/>
</dbReference>
<feature type="domain" description="Fungal-type protein kinase" evidence="1">
    <location>
        <begin position="1"/>
        <end position="155"/>
    </location>
</feature>